<reference evidence="9" key="1">
    <citation type="submission" date="2014-09" db="EMBL/GenBank/DDBJ databases">
        <authorList>
            <person name="Mudge J."/>
            <person name="Ramaraj T."/>
            <person name="Lindquist I.E."/>
            <person name="Bharti A.K."/>
            <person name="Sundararajan A."/>
            <person name="Cameron C.T."/>
            <person name="Woodward J.E."/>
            <person name="May G.D."/>
            <person name="Brubaker C."/>
            <person name="Broadhvest J."/>
            <person name="Wilkins T.A."/>
        </authorList>
    </citation>
    <scope>NUCLEOTIDE SEQUENCE</scope>
    <source>
        <strain evidence="9">cv. AKA8401</strain>
    </source>
</reference>
<keyword evidence="4" id="KW-0750">Starch biosynthesis</keyword>
<organism evidence="8 9">
    <name type="scientific">Gossypium arboreum</name>
    <name type="common">Tree cotton</name>
    <name type="synonym">Gossypium nanking</name>
    <dbReference type="NCBI Taxonomy" id="29729"/>
    <lineage>
        <taxon>Eukaryota</taxon>
        <taxon>Viridiplantae</taxon>
        <taxon>Streptophyta</taxon>
        <taxon>Embryophyta</taxon>
        <taxon>Tracheophyta</taxon>
        <taxon>Spermatophyta</taxon>
        <taxon>Magnoliopsida</taxon>
        <taxon>eudicotyledons</taxon>
        <taxon>Gunneridae</taxon>
        <taxon>Pentapetalae</taxon>
        <taxon>rosids</taxon>
        <taxon>malvids</taxon>
        <taxon>Malvales</taxon>
        <taxon>Malvaceae</taxon>
        <taxon>Malvoideae</taxon>
        <taxon>Gossypium</taxon>
    </lineage>
</organism>
<keyword evidence="3" id="KW-0808">Transferase</keyword>
<feature type="region of interest" description="Disordered" evidence="5">
    <location>
        <begin position="1"/>
        <end position="21"/>
    </location>
</feature>
<gene>
    <name evidence="8" type="ORF">F383_17697</name>
</gene>
<evidence type="ECO:0000256" key="1">
    <source>
        <dbReference type="ARBA" id="ARBA00004727"/>
    </source>
</evidence>
<evidence type="ECO:0000313" key="9">
    <source>
        <dbReference type="Proteomes" id="UP000032142"/>
    </source>
</evidence>
<evidence type="ECO:0000256" key="2">
    <source>
        <dbReference type="ARBA" id="ARBA00022676"/>
    </source>
</evidence>
<dbReference type="Proteomes" id="UP000032142">
    <property type="component" value="Unassembled WGS sequence"/>
</dbReference>
<dbReference type="PANTHER" id="PTHR45825:SF3">
    <property type="entry name" value="GRANULE-BOUND STARCH SYNTHASE 1, CHLOROPLASTIC_AMYLOPLASTIC"/>
    <property type="match status" value="1"/>
</dbReference>
<dbReference type="UniPathway" id="UPA00152"/>
<evidence type="ECO:0000259" key="7">
    <source>
        <dbReference type="Pfam" id="PF08323"/>
    </source>
</evidence>
<sequence length="557" mass="61380">MATVTASHFVSRTSHGAETKANLSQTGLRNQSMTHNGLRFLNKVDRLQMRTNAKAVARNAVKDEHPTANDKLSGKIICGTGMNIIFVGAEVGPWSKTGGLGDVLGGLPPAMAAKGHRVMTVSARYDQYKDAWDTCVTVDVRSVPNMQLKVGEEILTVRFFHCYKRGVDRIFVDHPVFLEKVWGKTGSKIYGPRAGLDYKDNQLRFSLLCLAALEAPRVLNLNSSKYFSGPYGENVVFVANDWHTALLPCYLKSMYQSRGIYMSAKVAFCIHNIAYQGRFAFEDYSLLNLPDQFKSSFDFMDGYDKPVKGRKINWMKAGILESHRVLTVSPYYAQELVSGEDKGVELDHIIRKTGITGIVNGMDVQEWNPTTDKYISVKYDATTGTGKTAMEKQIQQLETLYPGKAIGVAKFNVPLAHMIFAGADYLLVPSRFEPCGLIQLQAMRYGTIPIVASTGGLVDTVKEGFTGFQMGAFNVECDTVDPRDVDKVAKGVIRALATYGTGAMREMIQNCMAQDLSWKGPSTLWEKILLSLEVAGSEPGIEGEEIAPLAKENIATP</sequence>
<evidence type="ECO:0000259" key="6">
    <source>
        <dbReference type="Pfam" id="PF00534"/>
    </source>
</evidence>
<keyword evidence="2" id="KW-0328">Glycosyltransferase</keyword>
<dbReference type="AlphaFoldDB" id="A0A0B0NH38"/>
<protein>
    <submittedName>
        <fullName evidence="8">Granule-bound starch synthase 1, chloroplastic/amyloplastic</fullName>
    </submittedName>
</protein>
<feature type="domain" description="Starch synthase catalytic" evidence="7">
    <location>
        <begin position="83"/>
        <end position="352"/>
    </location>
</feature>
<evidence type="ECO:0000256" key="4">
    <source>
        <dbReference type="ARBA" id="ARBA00022922"/>
    </source>
</evidence>
<evidence type="ECO:0000313" key="8">
    <source>
        <dbReference type="EMBL" id="KHG13843.1"/>
    </source>
</evidence>
<feature type="domain" description="Glycosyl transferase family 1" evidence="6">
    <location>
        <begin position="419"/>
        <end position="469"/>
    </location>
</feature>
<name>A0A0B0NH38_GOSAR</name>
<dbReference type="GO" id="GO:0019252">
    <property type="term" value="P:starch biosynthetic process"/>
    <property type="evidence" value="ECO:0007669"/>
    <property type="project" value="UniProtKB-UniPathway"/>
</dbReference>
<dbReference type="CDD" id="cd03791">
    <property type="entry name" value="GT5_Glycogen_synthase_DULL1-like"/>
    <property type="match status" value="1"/>
</dbReference>
<dbReference type="EMBL" id="KN400321">
    <property type="protein sequence ID" value="KHG13843.1"/>
    <property type="molecule type" value="Genomic_DNA"/>
</dbReference>
<dbReference type="SUPFAM" id="SSF53756">
    <property type="entry name" value="UDP-Glycosyltransferase/glycogen phosphorylase"/>
    <property type="match status" value="1"/>
</dbReference>
<dbReference type="GO" id="GO:0016757">
    <property type="term" value="F:glycosyltransferase activity"/>
    <property type="evidence" value="ECO:0007669"/>
    <property type="project" value="UniProtKB-KW"/>
</dbReference>
<accession>A0A0B0NH38</accession>
<dbReference type="Pfam" id="PF08323">
    <property type="entry name" value="Glyco_transf_5"/>
    <property type="match status" value="1"/>
</dbReference>
<evidence type="ECO:0000256" key="3">
    <source>
        <dbReference type="ARBA" id="ARBA00022679"/>
    </source>
</evidence>
<evidence type="ECO:0000256" key="5">
    <source>
        <dbReference type="SAM" id="MobiDB-lite"/>
    </source>
</evidence>
<comment type="pathway">
    <text evidence="1">Glycan biosynthesis; starch biosynthesis.</text>
</comment>
<proteinExistence type="predicted"/>
<dbReference type="PANTHER" id="PTHR45825">
    <property type="entry name" value="GRANULE-BOUND STARCH SYNTHASE 1, CHLOROPLASTIC/AMYLOPLASTIC"/>
    <property type="match status" value="1"/>
</dbReference>
<keyword evidence="9" id="KW-1185">Reference proteome</keyword>
<dbReference type="Gene3D" id="3.40.50.2000">
    <property type="entry name" value="Glycogen Phosphorylase B"/>
    <property type="match status" value="2"/>
</dbReference>
<dbReference type="FunFam" id="3.40.50.2000:FF:000090">
    <property type="entry name" value="Starch synthase, chloroplastic/amyloplastic"/>
    <property type="match status" value="1"/>
</dbReference>
<dbReference type="InterPro" id="IPR001296">
    <property type="entry name" value="Glyco_trans_1"/>
</dbReference>
<dbReference type="InterPro" id="IPR013534">
    <property type="entry name" value="Starch_synth_cat_dom"/>
</dbReference>
<dbReference type="Pfam" id="PF00534">
    <property type="entry name" value="Glycos_transf_1"/>
    <property type="match status" value="1"/>
</dbReference>